<dbReference type="Gramene" id="Pp3c3_6880V3.1">
    <property type="protein sequence ID" value="PAC:32944117.CDS.1"/>
    <property type="gene ID" value="Pp3c3_6880"/>
</dbReference>
<dbReference type="EnsemblPlants" id="Pp3c3_6880V3.2">
    <property type="protein sequence ID" value="PAC:32944118.CDS.1"/>
    <property type="gene ID" value="Pp3c3_6880"/>
</dbReference>
<keyword evidence="4" id="KW-1185">Reference proteome</keyword>
<dbReference type="OMA" id="LAKSVWI"/>
<dbReference type="EnsemblPlants" id="Pp3c3_6880V3.1">
    <property type="protein sequence ID" value="PAC:32944117.CDS.1"/>
    <property type="gene ID" value="Pp3c3_6880"/>
</dbReference>
<protein>
    <recommendedName>
        <fullName evidence="1">GIL1/IRKI C-terminal domain-containing protein</fullName>
    </recommendedName>
</protein>
<dbReference type="InterPro" id="IPR040225">
    <property type="entry name" value="GIL1-like"/>
</dbReference>
<reference evidence="2 4" key="1">
    <citation type="journal article" date="2008" name="Science">
        <title>The Physcomitrella genome reveals evolutionary insights into the conquest of land by plants.</title>
        <authorList>
            <person name="Rensing S."/>
            <person name="Lang D."/>
            <person name="Zimmer A."/>
            <person name="Terry A."/>
            <person name="Salamov A."/>
            <person name="Shapiro H."/>
            <person name="Nishiyama T."/>
            <person name="Perroud P.-F."/>
            <person name="Lindquist E."/>
            <person name="Kamisugi Y."/>
            <person name="Tanahashi T."/>
            <person name="Sakakibara K."/>
            <person name="Fujita T."/>
            <person name="Oishi K."/>
            <person name="Shin-I T."/>
            <person name="Kuroki Y."/>
            <person name="Toyoda A."/>
            <person name="Suzuki Y."/>
            <person name="Hashimoto A."/>
            <person name="Yamaguchi K."/>
            <person name="Sugano A."/>
            <person name="Kohara Y."/>
            <person name="Fujiyama A."/>
            <person name="Anterola A."/>
            <person name="Aoki S."/>
            <person name="Ashton N."/>
            <person name="Barbazuk W.B."/>
            <person name="Barker E."/>
            <person name="Bennetzen J."/>
            <person name="Bezanilla M."/>
            <person name="Blankenship R."/>
            <person name="Cho S.H."/>
            <person name="Dutcher S."/>
            <person name="Estelle M."/>
            <person name="Fawcett J.A."/>
            <person name="Gundlach H."/>
            <person name="Hanada K."/>
            <person name="Heyl A."/>
            <person name="Hicks K.A."/>
            <person name="Hugh J."/>
            <person name="Lohr M."/>
            <person name="Mayer K."/>
            <person name="Melkozernov A."/>
            <person name="Murata T."/>
            <person name="Nelson D."/>
            <person name="Pils B."/>
            <person name="Prigge M."/>
            <person name="Reiss B."/>
            <person name="Renner T."/>
            <person name="Rombauts S."/>
            <person name="Rushton P."/>
            <person name="Sanderfoot A."/>
            <person name="Schween G."/>
            <person name="Shiu S.-H."/>
            <person name="Stueber K."/>
            <person name="Theodoulou F.L."/>
            <person name="Tu H."/>
            <person name="Van de Peer Y."/>
            <person name="Verrier P.J."/>
            <person name="Waters E."/>
            <person name="Wood A."/>
            <person name="Yang L."/>
            <person name="Cove D."/>
            <person name="Cuming A."/>
            <person name="Hasebe M."/>
            <person name="Lucas S."/>
            <person name="Mishler D.B."/>
            <person name="Reski R."/>
            <person name="Grigoriev I."/>
            <person name="Quatrano R.S."/>
            <person name="Boore J.L."/>
        </authorList>
    </citation>
    <scope>NUCLEOTIDE SEQUENCE [LARGE SCALE GENOMIC DNA]</scope>
    <source>
        <strain evidence="3 4">cv. Gransden 2004</strain>
    </source>
</reference>
<dbReference type="OrthoDB" id="1915848at2759"/>
<dbReference type="EMBL" id="ABEU02000003">
    <property type="protein sequence ID" value="PNR57105.1"/>
    <property type="molecule type" value="Genomic_DNA"/>
</dbReference>
<dbReference type="Gramene" id="Pp3c3_6880V3.2">
    <property type="protein sequence ID" value="PAC:32944118.CDS.1"/>
    <property type="gene ID" value="Pp3c3_6880"/>
</dbReference>
<dbReference type="PaxDb" id="3218-PP1S296_28V6.3"/>
<dbReference type="GO" id="GO:0009959">
    <property type="term" value="P:negative gravitropism"/>
    <property type="evidence" value="ECO:0007669"/>
    <property type="project" value="InterPro"/>
</dbReference>
<feature type="domain" description="GIL1/IRKI C-terminal" evidence="1">
    <location>
        <begin position="314"/>
        <end position="372"/>
    </location>
</feature>
<proteinExistence type="predicted"/>
<gene>
    <name evidence="3" type="primary">LOC112280384</name>
    <name evidence="2" type="ORF">PHYPA_004098</name>
</gene>
<dbReference type="GO" id="GO:0009639">
    <property type="term" value="P:response to red or far red light"/>
    <property type="evidence" value="ECO:0007669"/>
    <property type="project" value="InterPro"/>
</dbReference>
<evidence type="ECO:0000313" key="4">
    <source>
        <dbReference type="Proteomes" id="UP000006727"/>
    </source>
</evidence>
<accession>A0A2K1KTI6</accession>
<dbReference type="EnsemblPlants" id="Pp3c3_6880V3.3">
    <property type="protein sequence ID" value="PAC:32944119.CDS.1"/>
    <property type="gene ID" value="Pp3c3_6880"/>
</dbReference>
<evidence type="ECO:0000313" key="3">
    <source>
        <dbReference type="EnsemblPlants" id="PAC:32944117.CDS.1"/>
    </source>
</evidence>
<evidence type="ECO:0000313" key="2">
    <source>
        <dbReference type="EMBL" id="PNR57105.1"/>
    </source>
</evidence>
<dbReference type="Proteomes" id="UP000006727">
    <property type="component" value="Chromosome 3"/>
</dbReference>
<dbReference type="AlphaFoldDB" id="A0A2K1KTI6"/>
<dbReference type="PANTHER" id="PTHR31161">
    <property type="entry name" value="PROTEIN GRAVITROPIC IN THE LIGHT 1"/>
    <property type="match status" value="1"/>
</dbReference>
<reference evidence="3" key="3">
    <citation type="submission" date="2020-12" db="UniProtKB">
        <authorList>
            <consortium name="EnsemblPlants"/>
        </authorList>
    </citation>
    <scope>IDENTIFICATION</scope>
</reference>
<dbReference type="RefSeq" id="XP_024371597.1">
    <property type="nucleotide sequence ID" value="XM_024515829.2"/>
</dbReference>
<evidence type="ECO:0000259" key="1">
    <source>
        <dbReference type="Pfam" id="PF24994"/>
    </source>
</evidence>
<organism evidence="2">
    <name type="scientific">Physcomitrium patens</name>
    <name type="common">Spreading-leaved earth moss</name>
    <name type="synonym">Physcomitrella patens</name>
    <dbReference type="NCBI Taxonomy" id="3218"/>
    <lineage>
        <taxon>Eukaryota</taxon>
        <taxon>Viridiplantae</taxon>
        <taxon>Streptophyta</taxon>
        <taxon>Embryophyta</taxon>
        <taxon>Bryophyta</taxon>
        <taxon>Bryophytina</taxon>
        <taxon>Bryopsida</taxon>
        <taxon>Funariidae</taxon>
        <taxon>Funariales</taxon>
        <taxon>Funariaceae</taxon>
        <taxon>Physcomitrium</taxon>
    </lineage>
</organism>
<sequence>MCGFFRSVLWHPIYILIRLIRLPGRYLRGHESSPRIVDRRDYIALKIGSESPSQDPLQTGSVNENEMRKLQSEVTELQRLLNSKTTENAHLKRVVELGNSQEYNGGESFLETEATPHLLHKAVDRVNTTSGILTKFLMQALKNSGVNCSSVAKALVPSVVFERDGHTKFVYQALVCDVLFDQFENDSFHIEDNAPDTLDSETRMKDNFERYKQLNDLENPEELVYDDAADNDFRRFCNKKQIDLIAALSRTGAPGVENVGVLVFGKVFGPDGIRRQELATSVTEVKSASSFIKLALSVFLVHKLAFALRPTAEIFRPTRKMKFNRNYMESILMSTEESDDDEGDNSPIVFGVGFTIVPGFKVNRIVVHSKVYKVRRA</sequence>
<dbReference type="GeneID" id="112280384"/>
<reference evidence="2 4" key="2">
    <citation type="journal article" date="2018" name="Plant J.">
        <title>The Physcomitrella patens chromosome-scale assembly reveals moss genome structure and evolution.</title>
        <authorList>
            <person name="Lang D."/>
            <person name="Ullrich K.K."/>
            <person name="Murat F."/>
            <person name="Fuchs J."/>
            <person name="Jenkins J."/>
            <person name="Haas F.B."/>
            <person name="Piednoel M."/>
            <person name="Gundlach H."/>
            <person name="Van Bel M."/>
            <person name="Meyberg R."/>
            <person name="Vives C."/>
            <person name="Morata J."/>
            <person name="Symeonidi A."/>
            <person name="Hiss M."/>
            <person name="Muchero W."/>
            <person name="Kamisugi Y."/>
            <person name="Saleh O."/>
            <person name="Blanc G."/>
            <person name="Decker E.L."/>
            <person name="van Gessel N."/>
            <person name="Grimwood J."/>
            <person name="Hayes R.D."/>
            <person name="Graham S.W."/>
            <person name="Gunter L.E."/>
            <person name="McDaniel S.F."/>
            <person name="Hoernstein S.N.W."/>
            <person name="Larsson A."/>
            <person name="Li F.W."/>
            <person name="Perroud P.F."/>
            <person name="Phillips J."/>
            <person name="Ranjan P."/>
            <person name="Rokshar D.S."/>
            <person name="Rothfels C.J."/>
            <person name="Schneider L."/>
            <person name="Shu S."/>
            <person name="Stevenson D.W."/>
            <person name="Thummler F."/>
            <person name="Tillich M."/>
            <person name="Villarreal Aguilar J.C."/>
            <person name="Widiez T."/>
            <person name="Wong G.K."/>
            <person name="Wymore A."/>
            <person name="Zhang Y."/>
            <person name="Zimmer A.D."/>
            <person name="Quatrano R.S."/>
            <person name="Mayer K.F.X."/>
            <person name="Goodstein D."/>
            <person name="Casacuberta J.M."/>
            <person name="Vandepoele K."/>
            <person name="Reski R."/>
            <person name="Cuming A.C."/>
            <person name="Tuskan G.A."/>
            <person name="Maumus F."/>
            <person name="Salse J."/>
            <person name="Schmutz J."/>
            <person name="Rensing S.A."/>
        </authorList>
    </citation>
    <scope>NUCLEOTIDE SEQUENCE [LARGE SCALE GENOMIC DNA]</scope>
    <source>
        <strain evidence="3 4">cv. Gransden 2004</strain>
    </source>
</reference>
<dbReference type="Pfam" id="PF24994">
    <property type="entry name" value="GIL1_IRKI_C"/>
    <property type="match status" value="1"/>
</dbReference>
<dbReference type="Gramene" id="Pp3c3_6880V3.3">
    <property type="protein sequence ID" value="PAC:32944119.CDS.1"/>
    <property type="gene ID" value="Pp3c3_6880"/>
</dbReference>
<dbReference type="RefSeq" id="XP_024371596.1">
    <property type="nucleotide sequence ID" value="XM_024515828.2"/>
</dbReference>
<dbReference type="InterPro" id="IPR056813">
    <property type="entry name" value="GIL1_IRKI_C"/>
</dbReference>
<name>A0A2K1KTI6_PHYPA</name>